<name>A0ABV7DXU4_9RHOB</name>
<protein>
    <submittedName>
        <fullName evidence="2">NnrS family protein</fullName>
    </submittedName>
</protein>
<proteinExistence type="predicted"/>
<sequence length="401" mass="42107">MTALKRLFGEGFRVFFLAAGLFAVLAMAVWQLYLTIQALGGVMQLPTAAPPQLWHAHEMIFGYASAALGGFLLTAVPNWTGAKSAPHLFIAVVAGFWLAGRIAVLASGSLPPVLVAVADLSFVPVLAAKLLAQLLKRPKPQQLIILAILTVYWIANLLVHLEWIGLTSDTVWSGLRGGLLTLAAMIMVLGGRVTPGFTRNAMVQSGREDRLPWNPMPLAGFSIAAAITLPLGYLLGLPEGLLGLLALVAGAAGLIRVVLWRGLWTRDKPILWSLHLSYAINAAGLVALGLANLGQGSEIAALHLLGIGGVGGMTLAVMSRASLGHTGRALVAPGPVALAYALVPLAALARFAGSAIPSLYTPGVLTAGALWLLAFLLYVVALWQVFWGPRQPRKPAGRPPA</sequence>
<keyword evidence="3" id="KW-1185">Reference proteome</keyword>
<comment type="caution">
    <text evidence="2">The sequence shown here is derived from an EMBL/GenBank/DDBJ whole genome shotgun (WGS) entry which is preliminary data.</text>
</comment>
<feature type="transmembrane region" description="Helical" evidence="1">
    <location>
        <begin position="113"/>
        <end position="131"/>
    </location>
</feature>
<evidence type="ECO:0000256" key="1">
    <source>
        <dbReference type="SAM" id="Phobius"/>
    </source>
</evidence>
<feature type="transmembrane region" description="Helical" evidence="1">
    <location>
        <begin position="216"/>
        <end position="235"/>
    </location>
</feature>
<feature type="transmembrane region" description="Helical" evidence="1">
    <location>
        <begin position="12"/>
        <end position="33"/>
    </location>
</feature>
<feature type="transmembrane region" description="Helical" evidence="1">
    <location>
        <begin position="53"/>
        <end position="76"/>
    </location>
</feature>
<keyword evidence="1" id="KW-0812">Transmembrane</keyword>
<evidence type="ECO:0000313" key="3">
    <source>
        <dbReference type="Proteomes" id="UP001595445"/>
    </source>
</evidence>
<feature type="transmembrane region" description="Helical" evidence="1">
    <location>
        <begin position="330"/>
        <end position="352"/>
    </location>
</feature>
<feature type="transmembrane region" description="Helical" evidence="1">
    <location>
        <begin position="299"/>
        <end position="318"/>
    </location>
</feature>
<feature type="transmembrane region" description="Helical" evidence="1">
    <location>
        <begin position="143"/>
        <end position="163"/>
    </location>
</feature>
<reference evidence="3" key="1">
    <citation type="journal article" date="2019" name="Int. J. Syst. Evol. Microbiol.">
        <title>The Global Catalogue of Microorganisms (GCM) 10K type strain sequencing project: providing services to taxonomists for standard genome sequencing and annotation.</title>
        <authorList>
            <consortium name="The Broad Institute Genomics Platform"/>
            <consortium name="The Broad Institute Genome Sequencing Center for Infectious Disease"/>
            <person name="Wu L."/>
            <person name="Ma J."/>
        </authorList>
    </citation>
    <scope>NUCLEOTIDE SEQUENCE [LARGE SCALE GENOMIC DNA]</scope>
    <source>
        <strain evidence="3">KCTC 62102</strain>
    </source>
</reference>
<dbReference type="EMBL" id="JBHRSM010000022">
    <property type="protein sequence ID" value="MFC3086834.1"/>
    <property type="molecule type" value="Genomic_DNA"/>
</dbReference>
<evidence type="ECO:0000313" key="2">
    <source>
        <dbReference type="EMBL" id="MFC3086834.1"/>
    </source>
</evidence>
<dbReference type="Pfam" id="PF05940">
    <property type="entry name" value="NnrS"/>
    <property type="match status" value="1"/>
</dbReference>
<accession>A0ABV7DXU4</accession>
<gene>
    <name evidence="2" type="ORF">ACFOD6_12335</name>
</gene>
<dbReference type="RefSeq" id="WP_197645965.1">
    <property type="nucleotide sequence ID" value="NZ_JAEACP010000016.1"/>
</dbReference>
<feature type="transmembrane region" description="Helical" evidence="1">
    <location>
        <begin position="271"/>
        <end position="293"/>
    </location>
</feature>
<feature type="transmembrane region" description="Helical" evidence="1">
    <location>
        <begin position="175"/>
        <end position="195"/>
    </location>
</feature>
<dbReference type="Proteomes" id="UP001595445">
    <property type="component" value="Unassembled WGS sequence"/>
</dbReference>
<keyword evidence="1" id="KW-1133">Transmembrane helix</keyword>
<organism evidence="2 3">
    <name type="scientific">Tabrizicola soli</name>
    <dbReference type="NCBI Taxonomy" id="2185115"/>
    <lineage>
        <taxon>Bacteria</taxon>
        <taxon>Pseudomonadati</taxon>
        <taxon>Pseudomonadota</taxon>
        <taxon>Alphaproteobacteria</taxon>
        <taxon>Rhodobacterales</taxon>
        <taxon>Paracoccaceae</taxon>
        <taxon>Tabrizicola</taxon>
    </lineage>
</organism>
<feature type="transmembrane region" description="Helical" evidence="1">
    <location>
        <begin position="364"/>
        <end position="386"/>
    </location>
</feature>
<feature type="transmembrane region" description="Helical" evidence="1">
    <location>
        <begin position="241"/>
        <end position="259"/>
    </location>
</feature>
<dbReference type="InterPro" id="IPR010266">
    <property type="entry name" value="NnrS"/>
</dbReference>
<keyword evidence="1" id="KW-0472">Membrane</keyword>
<feature type="transmembrane region" description="Helical" evidence="1">
    <location>
        <begin position="88"/>
        <end position="107"/>
    </location>
</feature>